<dbReference type="PANTHER" id="PTHR23259">
    <property type="entry name" value="RIDDLE"/>
    <property type="match status" value="1"/>
</dbReference>
<name>A0AAV1Z5T2_9ARAC</name>
<feature type="compositionally biased region" description="Polar residues" evidence="4">
    <location>
        <begin position="2540"/>
        <end position="2550"/>
    </location>
</feature>
<proteinExistence type="inferred from homology"/>
<evidence type="ECO:0000256" key="1">
    <source>
        <dbReference type="ARBA" id="ARBA00007611"/>
    </source>
</evidence>
<evidence type="ECO:0000259" key="5">
    <source>
        <dbReference type="PROSITE" id="PS50279"/>
    </source>
</evidence>
<keyword evidence="2" id="KW-0646">Protease inhibitor</keyword>
<feature type="domain" description="BPTI/Kunitz inhibitor" evidence="5">
    <location>
        <begin position="1085"/>
        <end position="1135"/>
    </location>
</feature>
<evidence type="ECO:0000256" key="4">
    <source>
        <dbReference type="SAM" id="MobiDB-lite"/>
    </source>
</evidence>
<feature type="compositionally biased region" description="Polar residues" evidence="4">
    <location>
        <begin position="2844"/>
        <end position="2860"/>
    </location>
</feature>
<dbReference type="InterPro" id="IPR020901">
    <property type="entry name" value="Prtase_inh_Kunz-CS"/>
</dbReference>
<feature type="region of interest" description="Disordered" evidence="4">
    <location>
        <begin position="2081"/>
        <end position="2111"/>
    </location>
</feature>
<dbReference type="PROSITE" id="PS00280">
    <property type="entry name" value="BPTI_KUNITZ_1"/>
    <property type="match status" value="2"/>
</dbReference>
<feature type="compositionally biased region" description="Basic and acidic residues" evidence="4">
    <location>
        <begin position="2529"/>
        <end position="2539"/>
    </location>
</feature>
<dbReference type="GO" id="GO:0004867">
    <property type="term" value="F:serine-type endopeptidase inhibitor activity"/>
    <property type="evidence" value="ECO:0007669"/>
    <property type="project" value="InterPro"/>
</dbReference>
<feature type="compositionally biased region" description="Polar residues" evidence="4">
    <location>
        <begin position="2793"/>
        <end position="2816"/>
    </location>
</feature>
<dbReference type="PANTHER" id="PTHR23259:SF82">
    <property type="entry name" value="SERINE PROTEASE INHIBITOR 1 PROTEIN"/>
    <property type="match status" value="1"/>
</dbReference>
<feature type="compositionally biased region" description="Acidic residues" evidence="4">
    <location>
        <begin position="2817"/>
        <end position="2827"/>
    </location>
</feature>
<feature type="compositionally biased region" description="Acidic residues" evidence="4">
    <location>
        <begin position="2087"/>
        <end position="2106"/>
    </location>
</feature>
<feature type="compositionally biased region" description="Basic and acidic residues" evidence="4">
    <location>
        <begin position="2621"/>
        <end position="2631"/>
    </location>
</feature>
<sequence length="2860" mass="310837">MRQTSGVSKRNPPVQCSPPKCAPGCSIDYSSKPCPSCSCTGNPPVQCSPPKCARGCSIDYSSKPCPSCSCTDTCGANAEYRECGSACPPTCADRGKKNKICTMQCVSGCFCKKGFVKNNRGVCVKPQECEQNTCGENEEYRGCGSACPTTCANLGKNVMCTMQCVPGCYCAKGLVRNDQGKCVRPEECPQNSVATTGNPGDMCTKDEEYQECGSACPATCENIGKNLPCTLQCVPGCFCKKGLVRSDQGDCVEPQECPENSVATTGNPGDMCTEDEEYQECGSACPSTCENIGKNLPCTLQCVPGCFCKKGLVRNDQGDCVEPEECPQRNCGEDEMYLSCGSACAPTCSTLGRTDFACIALCVPGCFCTDGLVRNDQGECVEPEECPQDVTPIPAVPKDSCREDEVYLTCGSACPPTCSTLRRTDVACISLCVQGCFCRDGLVRNDQGECVEPEECPQKKCPKNEEYSDCVIPCNDCKTRGNCNFLVCNKGCDCREGYYRDFNGRCILSRQCPQILPTPPVSTCKADEQYYECIPSCDRTCKAYRRKEKIFCNQICISGCFCKDGLYLADDGKTCVPPEQCDKTPSSPTKKCPKNEEYSDCVVPCNDCQTRGKCNFLVCNKGCDCRKGYYRDFNGRCIPARQCPLIDPTPAPADCSPDQQYYECIPRCSRTCKAYTKSVEIFCNQLCVEGCFCKEGLYEAEDGSCVPPEQCSAPTTSSGEQCPENEEYSDCVNPCNDCQTRGNCNFLVCNKGCDCKKGYYRDFDGGDGRCILGLQCPMIGSTPPPNQCGVDEQFYDCIPGCQQTCFALTSEVKIACKMPCRSGCYCREGLYKKDDDTCVQPEECYDDDDTRVTEALPGVTPTKTPSCGTNEEYYGCIPTCKNTCENYQAVKPLCPRICIAGCSCKKGFVKRSDGKCVKPEKCNKSAPTIKPTMTPTKTPSCGTNEEYYGCIPTCKNTCENYQAVKPLCPRICIAGCSCKKGFVKRSDGKCVKPEKCNKSAPTIKPTKPNQQCGPEEQYYSCIPTCKNTCDNYQAKHPICPRICRRGCFCKKGLVKRRDGKCVKPEKCQSSAPQPTASLPTSNPTCQLEKEVGPCRASLTRYFYNYRTRQCEKFKYGGCRGNKNNFKTIDECQVICGGVTPTKTPNCGKNEEYYRCIPTCKNTCENYQAVKPLCPRICIAGCSCKKGFVKRSDGKCVKPEKCNKSAPTIKPTSSSPIQCSIPLCRVGCNIDYSTKPCPSCSCSSSTPSPPKCDKDEEYYDCVPNCHNTCDTYNKKGPCPLFCISGCFCKKGMIKNKDGKCVKPSKCPSSNPPSSAPAPASNPDCQQPKEVGPCRAIMPRFFFNQESRQCEQFNYGGCRGNKNNFKTKEDCESKCGSASPTPPPTPTCGADGQYYQCIPVCRNTCATYNKTNIACPDICESGCFCKEGMVKNEDGTCVSPSQCNVLKPTDGSEECGEDEEYYDDCAPKCTGTCEAYNNPGIYNCPLCKPGCWCSQGLVKRSDGQCVSPDQCDAPNSTEPPDQCGENEEYYEDCAPSCGGTCETYKKLPILNCRLCRPGCWCSKGLVKRKDGKCVPKDQCGAPTDVTPSPADSCGEDEEYQDCGSACPPTCATLGRTDFACLAVCVPGCFCKEGLVRNDQGDCVEPEDCPQKTCSKDEEYKECGSSCPPTCSTLGKRQICTRECVPGCFCREGLVRNDQGECVEPEDCPPDENPQKCGEDEEYTDCGSACPPTCSNIGKDQVCTDQCVPGCFCAEGLVRNEKGECVEPEECPQRNSEECGEDEKYYDCAPSCGGTCDTYNKTAVILCLPCGPGCWCNEGLVKNNEGKCIPPEQCDVPKVSGPHKLCGLNEIYYDECAPSCRGTCETHDQNVECPECVPGCWCKKGYLKNQFGKCVLERKCNMKQKIPQCPKDQQYYDCIPSCKRTCMTYNSTSAYCPKECIMGCFCKEGLVMNKNGECVPPEKCPITCPFNQKYYECMPDCQNRCNPPDACAAVCKSGCFCREGLVMREDGKCVRKNLCKGKNPGKPRCKPDQEYYECFQRCRNSCATRNGVCPAVCESGCFCKKGLLLDSEGNCVEPEECDDISNSAEDGSDENPDSDENSEPDNEPGDEGKCSGVNEEIVSCAKPKTCNTCLIRGNCKLKRCEKGCDCKSGYYRDDSGVCIPQDQCPGATSPSECTGENEEMVSCAKPKWCNTCGIRGNCKLKQCEAGCDCKQGYYRDDSGVCIPEDQCPGDTSSPSTLRCSMPKCDDDCNIDYSTKPCPSCSCPDSSAVQCSMPKCDDDCSIDYSTKPCPSCSCPDLPTIQCSIPKCDEDGCSIDYSTKPCPSCSCAGSPTIQCSIPKCDNDGCSIDYSTKPCPSCSCTSSPTIQCSMPKCDDEGCSIDYSTKPCPSCSCIGSPTIQCSIPKCDDDGCSVDYSTKPCPSCSCTGSPMIQCSIPKCDEDGCSIDYSTKPCPRCSCTGDSNANPANTSGADNENDSPDGSSYSEESFSSTSETESSESGLMNQSADARKKYSMSRSGSRNGSSGNSSGNEIDSKDASESRFSESGSMNQSADARNKYSRSRSGSRNRSSENSSGNEIDSKDASESRFSESGSMSQSADARNKYSRSRSGSRNRSSGNSSGNEIDSKNASESRFSESGSMSQSADARKKYYRSRSGSRSRSSGSSSDNEVNSEKNSSDESEEGTSSMSSDAIDWSSDTSSDSENSSLRFSSEMWSSSISDGNSEENEVDSTDESAVDEDMSSSDSESGYSTMSSDSENEDQNNYLDESSVSEDTTSSDRGSGYSRSSSGSTDWSSANSEKSPSKFQSGSRTRYSKMSSDFDNDEEEQEYEEYYKEDLYEEDEATYKGNGNESEEYSFSWTEYN</sequence>
<dbReference type="InterPro" id="IPR051368">
    <property type="entry name" value="SerProtInhib-TIL_Domain"/>
</dbReference>
<comment type="similarity">
    <text evidence="1">Belongs to the serine protease inhibitor-like (TIL domain-containing) family.</text>
</comment>
<organism evidence="6 7">
    <name type="scientific">Larinioides sclopetarius</name>
    <dbReference type="NCBI Taxonomy" id="280406"/>
    <lineage>
        <taxon>Eukaryota</taxon>
        <taxon>Metazoa</taxon>
        <taxon>Ecdysozoa</taxon>
        <taxon>Arthropoda</taxon>
        <taxon>Chelicerata</taxon>
        <taxon>Arachnida</taxon>
        <taxon>Araneae</taxon>
        <taxon>Araneomorphae</taxon>
        <taxon>Entelegynae</taxon>
        <taxon>Araneoidea</taxon>
        <taxon>Araneidae</taxon>
        <taxon>Larinioides</taxon>
    </lineage>
</organism>
<evidence type="ECO:0000256" key="2">
    <source>
        <dbReference type="ARBA" id="ARBA00022690"/>
    </source>
</evidence>
<dbReference type="SUPFAM" id="SSF57567">
    <property type="entry name" value="Serine protease inhibitors"/>
    <property type="match status" value="29"/>
</dbReference>
<evidence type="ECO:0000256" key="3">
    <source>
        <dbReference type="ARBA" id="ARBA00023157"/>
    </source>
</evidence>
<keyword evidence="3" id="KW-1015">Disulfide bond</keyword>
<dbReference type="FunFam" id="2.10.25.10:FF:000674">
    <property type="entry name" value="Mucin-2"/>
    <property type="match status" value="1"/>
</dbReference>
<feature type="compositionally biased region" description="Low complexity" evidence="4">
    <location>
        <begin position="2478"/>
        <end position="2496"/>
    </location>
</feature>
<dbReference type="SUPFAM" id="SSF57362">
    <property type="entry name" value="BPTI-like"/>
    <property type="match status" value="2"/>
</dbReference>
<feature type="compositionally biased region" description="Low complexity" evidence="4">
    <location>
        <begin position="2563"/>
        <end position="2574"/>
    </location>
</feature>
<keyword evidence="7" id="KW-1185">Reference proteome</keyword>
<dbReference type="PROSITE" id="PS50279">
    <property type="entry name" value="BPTI_KUNITZ_2"/>
    <property type="match status" value="2"/>
</dbReference>
<dbReference type="PRINTS" id="PR00759">
    <property type="entry name" value="BASICPTASE"/>
</dbReference>
<protein>
    <recommendedName>
        <fullName evidence="5">BPTI/Kunitz inhibitor domain-containing protein</fullName>
    </recommendedName>
</protein>
<dbReference type="FunFam" id="2.10.25.10:FF:000055">
    <property type="entry name" value="alpha-tectorin isoform X1"/>
    <property type="match status" value="1"/>
</dbReference>
<feature type="compositionally biased region" description="Polar residues" evidence="4">
    <location>
        <begin position="2704"/>
        <end position="2718"/>
    </location>
</feature>
<dbReference type="Proteomes" id="UP001497382">
    <property type="component" value="Unassembled WGS sequence"/>
</dbReference>
<evidence type="ECO:0000313" key="7">
    <source>
        <dbReference type="Proteomes" id="UP001497382"/>
    </source>
</evidence>
<evidence type="ECO:0000313" key="6">
    <source>
        <dbReference type="EMBL" id="CAL1266708.1"/>
    </source>
</evidence>
<dbReference type="CDD" id="cd00109">
    <property type="entry name" value="Kunitz-type"/>
    <property type="match status" value="2"/>
</dbReference>
<feature type="compositionally biased region" description="Low complexity" evidence="4">
    <location>
        <begin position="2682"/>
        <end position="2703"/>
    </location>
</feature>
<feature type="compositionally biased region" description="Low complexity" evidence="4">
    <location>
        <begin position="2763"/>
        <end position="2792"/>
    </location>
</feature>
<feature type="compositionally biased region" description="Basic and acidic residues" evidence="4">
    <location>
        <begin position="2575"/>
        <end position="2585"/>
    </location>
</feature>
<dbReference type="Pfam" id="PF01826">
    <property type="entry name" value="TIL"/>
    <property type="match status" value="26"/>
</dbReference>
<accession>A0AAV1Z5T2</accession>
<feature type="compositionally biased region" description="Low complexity" evidence="4">
    <location>
        <begin position="2512"/>
        <end position="2527"/>
    </location>
</feature>
<feature type="domain" description="BPTI/Kunitz inhibitor" evidence="5">
    <location>
        <begin position="1323"/>
        <end position="1373"/>
    </location>
</feature>
<dbReference type="InterPro" id="IPR036084">
    <property type="entry name" value="Ser_inhib-like_sf"/>
</dbReference>
<reference evidence="6 7" key="1">
    <citation type="submission" date="2024-04" db="EMBL/GenBank/DDBJ databases">
        <authorList>
            <person name="Rising A."/>
            <person name="Reimegard J."/>
            <person name="Sonavane S."/>
            <person name="Akerstrom W."/>
            <person name="Nylinder S."/>
            <person name="Hedman E."/>
            <person name="Kallberg Y."/>
        </authorList>
    </citation>
    <scope>NUCLEOTIDE SEQUENCE [LARGE SCALE GENOMIC DNA]</scope>
</reference>
<dbReference type="InterPro" id="IPR002223">
    <property type="entry name" value="Kunitz_BPTI"/>
</dbReference>
<gene>
    <name evidence="6" type="ORF">LARSCL_LOCUS3250</name>
</gene>
<feature type="region of interest" description="Disordered" evidence="4">
    <location>
        <begin position="2463"/>
        <end position="2860"/>
    </location>
</feature>
<dbReference type="Gene3D" id="4.10.410.10">
    <property type="entry name" value="Pancreatic trypsin inhibitor Kunitz domain"/>
    <property type="match status" value="2"/>
</dbReference>
<feature type="compositionally biased region" description="Low complexity" evidence="4">
    <location>
        <begin position="2655"/>
        <end position="2666"/>
    </location>
</feature>
<dbReference type="InterPro" id="IPR036880">
    <property type="entry name" value="Kunitz_BPTI_sf"/>
</dbReference>
<feature type="compositionally biased region" description="Low complexity" evidence="4">
    <location>
        <begin position="2739"/>
        <end position="2752"/>
    </location>
</feature>
<dbReference type="EMBL" id="CAXIEN010000024">
    <property type="protein sequence ID" value="CAL1266708.1"/>
    <property type="molecule type" value="Genomic_DNA"/>
</dbReference>
<feature type="compositionally biased region" description="Low complexity" evidence="4">
    <location>
        <begin position="2609"/>
        <end position="2619"/>
    </location>
</feature>
<dbReference type="CDD" id="cd19941">
    <property type="entry name" value="TIL"/>
    <property type="match status" value="28"/>
</dbReference>
<feature type="compositionally biased region" description="Acidic residues" evidence="4">
    <location>
        <begin position="2719"/>
        <end position="2738"/>
    </location>
</feature>
<dbReference type="Gene3D" id="2.10.25.10">
    <property type="entry name" value="Laminin"/>
    <property type="match status" value="30"/>
</dbReference>
<comment type="caution">
    <text evidence="6">The sequence shown here is derived from an EMBL/GenBank/DDBJ whole genome shotgun (WGS) entry which is preliminary data.</text>
</comment>
<dbReference type="InterPro" id="IPR002919">
    <property type="entry name" value="TIL_dom"/>
</dbReference>
<dbReference type="SMART" id="SM00131">
    <property type="entry name" value="KU"/>
    <property type="match status" value="2"/>
</dbReference>